<dbReference type="InterPro" id="IPR051006">
    <property type="entry name" value="TCR_variable_domain"/>
</dbReference>
<evidence type="ECO:0000313" key="13">
    <source>
        <dbReference type="Proteomes" id="UP000504623"/>
    </source>
</evidence>
<comment type="subcellular location">
    <subcellularLocation>
        <location evidence="1">Cell membrane</location>
    </subcellularLocation>
</comment>
<keyword evidence="2" id="KW-1003">Cell membrane</keyword>
<evidence type="ECO:0000256" key="1">
    <source>
        <dbReference type="ARBA" id="ARBA00004236"/>
    </source>
</evidence>
<keyword evidence="3 11" id="KW-0732">Signal</keyword>
<feature type="signal peptide" evidence="11">
    <location>
        <begin position="1"/>
        <end position="21"/>
    </location>
</feature>
<dbReference type="InterPro" id="IPR007110">
    <property type="entry name" value="Ig-like_dom"/>
</dbReference>
<dbReference type="InterPro" id="IPR003599">
    <property type="entry name" value="Ig_sub"/>
</dbReference>
<dbReference type="SMART" id="SM00409">
    <property type="entry name" value="IG"/>
    <property type="match status" value="2"/>
</dbReference>
<dbReference type="Pfam" id="PF07686">
    <property type="entry name" value="V-set"/>
    <property type="match status" value="2"/>
</dbReference>
<keyword evidence="9" id="KW-0393">Immunoglobulin domain</keyword>
<dbReference type="SMART" id="SM00406">
    <property type="entry name" value="IGv"/>
    <property type="match status" value="2"/>
</dbReference>
<proteinExistence type="predicted"/>
<keyword evidence="6" id="KW-0472">Membrane</keyword>
<dbReference type="PANTHER" id="PTHR19343">
    <property type="entry name" value="T CELL RECEPTOR ALPHA VARIABLE 1-2"/>
    <property type="match status" value="1"/>
</dbReference>
<reference evidence="14" key="1">
    <citation type="submission" date="2025-08" db="UniProtKB">
        <authorList>
            <consortium name="RefSeq"/>
        </authorList>
    </citation>
    <scope>IDENTIFICATION</scope>
    <source>
        <tissue evidence="14">Spleen</tissue>
    </source>
</reference>
<organism evidence="13 14">
    <name type="scientific">Chrysochloris asiatica</name>
    <name type="common">Cape golden mole</name>
    <dbReference type="NCBI Taxonomy" id="185453"/>
    <lineage>
        <taxon>Eukaryota</taxon>
        <taxon>Metazoa</taxon>
        <taxon>Chordata</taxon>
        <taxon>Craniata</taxon>
        <taxon>Vertebrata</taxon>
        <taxon>Euteleostomi</taxon>
        <taxon>Mammalia</taxon>
        <taxon>Eutheria</taxon>
        <taxon>Afrotheria</taxon>
        <taxon>Chrysochloridae</taxon>
        <taxon>Chrysochlorinae</taxon>
        <taxon>Chrysochloris</taxon>
    </lineage>
</organism>
<dbReference type="InterPro" id="IPR013106">
    <property type="entry name" value="Ig_V-set"/>
</dbReference>
<dbReference type="AlphaFoldDB" id="A0A9B0T9I2"/>
<keyword evidence="5" id="KW-1064">Adaptive immunity</keyword>
<sequence length="255" mass="29238">MNKLLGALCLILWFQLGWVSGQQEKSNRQQVMQNPHSLIVQEGRTSILNCTYDNSAFDYFPWYRQYPGKGPEFLTAIRSVVSKHEDKRFTVFFNKTVKHFSLHISTSQPEDSATYFCAARSIVAQNVIQDQSDKFMQEGITVTLDCQYETSSSGYYIFWYKLLSSGEIIFLIRQSSSSQNSKSGRYSTIFQKEKKSISLIISTLQLDDSAKYFCALWELTVCEAIVKAEQKPQSLITEISLLQNPGSHEHLQYPD</sequence>
<evidence type="ECO:0000256" key="11">
    <source>
        <dbReference type="SAM" id="SignalP"/>
    </source>
</evidence>
<evidence type="ECO:0000256" key="3">
    <source>
        <dbReference type="ARBA" id="ARBA00022729"/>
    </source>
</evidence>
<dbReference type="PROSITE" id="PS50835">
    <property type="entry name" value="IG_LIKE"/>
    <property type="match status" value="2"/>
</dbReference>
<name>A0A9B0T9I2_CHRAS</name>
<dbReference type="CDD" id="cd04983">
    <property type="entry name" value="IgV_TCR_alpha"/>
    <property type="match status" value="1"/>
</dbReference>
<evidence type="ECO:0000259" key="12">
    <source>
        <dbReference type="PROSITE" id="PS50835"/>
    </source>
</evidence>
<protein>
    <submittedName>
        <fullName evidence="14">Uncharacterized protein LOC102820837</fullName>
    </submittedName>
</protein>
<keyword evidence="10" id="KW-1279">T cell receptor</keyword>
<evidence type="ECO:0000256" key="2">
    <source>
        <dbReference type="ARBA" id="ARBA00022475"/>
    </source>
</evidence>
<dbReference type="Proteomes" id="UP000504623">
    <property type="component" value="Unplaced"/>
</dbReference>
<evidence type="ECO:0000256" key="6">
    <source>
        <dbReference type="ARBA" id="ARBA00023136"/>
    </source>
</evidence>
<evidence type="ECO:0000256" key="7">
    <source>
        <dbReference type="ARBA" id="ARBA00023157"/>
    </source>
</evidence>
<feature type="domain" description="Ig-like" evidence="12">
    <location>
        <begin position="138"/>
        <end position="214"/>
    </location>
</feature>
<keyword evidence="8" id="KW-0675">Receptor</keyword>
<evidence type="ECO:0000313" key="14">
    <source>
        <dbReference type="RefSeq" id="XP_006835599.1"/>
    </source>
</evidence>
<evidence type="ECO:0000256" key="5">
    <source>
        <dbReference type="ARBA" id="ARBA00023130"/>
    </source>
</evidence>
<evidence type="ECO:0000256" key="4">
    <source>
        <dbReference type="ARBA" id="ARBA00022859"/>
    </source>
</evidence>
<dbReference type="GO" id="GO:0002250">
    <property type="term" value="P:adaptive immune response"/>
    <property type="evidence" value="ECO:0007669"/>
    <property type="project" value="UniProtKB-KW"/>
</dbReference>
<dbReference type="GeneID" id="102820837"/>
<dbReference type="Gene3D" id="2.60.40.10">
    <property type="entry name" value="Immunoglobulins"/>
    <property type="match status" value="2"/>
</dbReference>
<evidence type="ECO:0000256" key="10">
    <source>
        <dbReference type="ARBA" id="ARBA00043266"/>
    </source>
</evidence>
<keyword evidence="13" id="KW-1185">Reference proteome</keyword>
<dbReference type="InterPro" id="IPR036179">
    <property type="entry name" value="Ig-like_dom_sf"/>
</dbReference>
<feature type="chain" id="PRO_5039176428" evidence="11">
    <location>
        <begin position="22"/>
        <end position="255"/>
    </location>
</feature>
<dbReference type="OrthoDB" id="9837549at2759"/>
<keyword evidence="4" id="KW-0391">Immunity</keyword>
<dbReference type="InterPro" id="IPR013783">
    <property type="entry name" value="Ig-like_fold"/>
</dbReference>
<evidence type="ECO:0000256" key="8">
    <source>
        <dbReference type="ARBA" id="ARBA00023170"/>
    </source>
</evidence>
<dbReference type="FunFam" id="2.60.40.10:FF:000878">
    <property type="entry name" value="T cell receptor alpha variable 38-1"/>
    <property type="match status" value="1"/>
</dbReference>
<keyword evidence="7" id="KW-1015">Disulfide bond</keyword>
<gene>
    <name evidence="14" type="primary">LOC102820837</name>
</gene>
<dbReference type="GO" id="GO:0042605">
    <property type="term" value="F:peptide antigen binding"/>
    <property type="evidence" value="ECO:0007669"/>
    <property type="project" value="TreeGrafter"/>
</dbReference>
<dbReference type="PANTHER" id="PTHR19343:SF0">
    <property type="entry name" value="T CELL RECEPTOR ALPHA VARIABLE 23_DELTA VARIABLE 6"/>
    <property type="match status" value="1"/>
</dbReference>
<dbReference type="SUPFAM" id="SSF48726">
    <property type="entry name" value="Immunoglobulin"/>
    <property type="match status" value="2"/>
</dbReference>
<dbReference type="GO" id="GO:0042101">
    <property type="term" value="C:T cell receptor complex"/>
    <property type="evidence" value="ECO:0007669"/>
    <property type="project" value="UniProtKB-KW"/>
</dbReference>
<evidence type="ECO:0000256" key="9">
    <source>
        <dbReference type="ARBA" id="ARBA00023319"/>
    </source>
</evidence>
<dbReference type="RefSeq" id="XP_006835599.1">
    <property type="nucleotide sequence ID" value="XM_006835536.1"/>
</dbReference>
<accession>A0A9B0T9I2</accession>
<feature type="domain" description="Ig-like" evidence="12">
    <location>
        <begin position="29"/>
        <end position="129"/>
    </location>
</feature>